<dbReference type="STRING" id="313368.SAMN04488012_108132"/>
<protein>
    <submittedName>
        <fullName evidence="2">Uncharacterized protein</fullName>
    </submittedName>
</protein>
<feature type="compositionally biased region" description="Basic and acidic residues" evidence="1">
    <location>
        <begin position="66"/>
        <end position="94"/>
    </location>
</feature>
<reference evidence="2 3" key="1">
    <citation type="submission" date="2016-11" db="EMBL/GenBank/DDBJ databases">
        <authorList>
            <person name="Jaros S."/>
            <person name="Januszkiewicz K."/>
            <person name="Wedrychowicz H."/>
        </authorList>
    </citation>
    <scope>NUCLEOTIDE SEQUENCE [LARGE SCALE GENOMIC DNA]</scope>
    <source>
        <strain evidence="2 3">DSM 26892</strain>
    </source>
</reference>
<accession>A0A1M6IWH1</accession>
<proteinExistence type="predicted"/>
<dbReference type="EMBL" id="FQZA01000008">
    <property type="protein sequence ID" value="SHJ38709.1"/>
    <property type="molecule type" value="Genomic_DNA"/>
</dbReference>
<feature type="compositionally biased region" description="Polar residues" evidence="1">
    <location>
        <begin position="1"/>
        <end position="16"/>
    </location>
</feature>
<gene>
    <name evidence="2" type="ORF">SAMN04488012_108132</name>
</gene>
<evidence type="ECO:0000313" key="2">
    <source>
        <dbReference type="EMBL" id="SHJ38709.1"/>
    </source>
</evidence>
<feature type="compositionally biased region" description="Basic and acidic residues" evidence="1">
    <location>
        <begin position="23"/>
        <end position="32"/>
    </location>
</feature>
<evidence type="ECO:0000313" key="3">
    <source>
        <dbReference type="Proteomes" id="UP000184040"/>
    </source>
</evidence>
<dbReference type="AlphaFoldDB" id="A0A1M6IWH1"/>
<feature type="region of interest" description="Disordered" evidence="1">
    <location>
        <begin position="66"/>
        <end position="116"/>
    </location>
</feature>
<keyword evidence="3" id="KW-1185">Reference proteome</keyword>
<dbReference type="Proteomes" id="UP000184040">
    <property type="component" value="Unassembled WGS sequence"/>
</dbReference>
<organism evidence="2 3">
    <name type="scientific">Palleronia salina</name>
    <dbReference type="NCBI Taxonomy" id="313368"/>
    <lineage>
        <taxon>Bacteria</taxon>
        <taxon>Pseudomonadati</taxon>
        <taxon>Pseudomonadota</taxon>
        <taxon>Alphaproteobacteria</taxon>
        <taxon>Rhodobacterales</taxon>
        <taxon>Roseobacteraceae</taxon>
        <taxon>Palleronia</taxon>
    </lineage>
</organism>
<feature type="region of interest" description="Disordered" evidence="1">
    <location>
        <begin position="1"/>
        <end position="33"/>
    </location>
</feature>
<evidence type="ECO:0000256" key="1">
    <source>
        <dbReference type="SAM" id="MobiDB-lite"/>
    </source>
</evidence>
<name>A0A1M6IWH1_9RHOB</name>
<sequence length="135" mass="15537">MSTGLQWPENFDTTSPPKKAPMPRKDYPETPDGRYFVSKGRLWRKTDPSLDDSERRAAVKALMQARRDVGRAETEAQERDARDRMDAAKKRLGERGPVWWDDGAPDETRKAPWNSSYAEWWDGLDDDARARGNPD</sequence>